<sequence length="420" mass="46920">MIESRSTFDVKIVIILTSLIFFILGFSENLEHLLAFQFKRTFDLSPPNFALAKSCTGIAYLLMALPAGWIMKRFGGRWGIIIGLTTLAIGCFVLIPAVHSQSYRFFVIALFVMTSGKILIQTTIYPYVQNLGFSETATVRINLVNSFDGIGVIFVSILCSKIRSMEPVILPELIKMDTSLRKATVALEEDTIMEPYFLLGLVIGIIMLLFSVVTLPKIPFKLVKIDVNFNLFKVLKNNHLVWGVISQFFYVGTQVSIFTFFLLYAKEVADVSLDEANHYLYICGIAFIIGRFFGTFFMCYTKPSLLLSIYSSVNVLLCILAITAKGMVCLYSVITICFLMSIMFPTIFALAINKLDGDTEYGSSLVVMSIVGGTVLPWCFKMISDLSGDIRLGYAIPMLSFVLIALFGAYKYKPHTKVVN</sequence>
<evidence type="ECO:0000256" key="3">
    <source>
        <dbReference type="ARBA" id="ARBA00022692"/>
    </source>
</evidence>
<dbReference type="PANTHER" id="PTHR43702">
    <property type="entry name" value="L-FUCOSE-PROTON SYMPORTER"/>
    <property type="match status" value="1"/>
</dbReference>
<organism evidence="7 8">
    <name type="scientific">Sphingobacterium bambusae</name>
    <dbReference type="NCBI Taxonomy" id="662858"/>
    <lineage>
        <taxon>Bacteria</taxon>
        <taxon>Pseudomonadati</taxon>
        <taxon>Bacteroidota</taxon>
        <taxon>Sphingobacteriia</taxon>
        <taxon>Sphingobacteriales</taxon>
        <taxon>Sphingobacteriaceae</taxon>
        <taxon>Sphingobacterium</taxon>
    </lineage>
</organism>
<evidence type="ECO:0000256" key="6">
    <source>
        <dbReference type="SAM" id="Phobius"/>
    </source>
</evidence>
<dbReference type="Gene3D" id="1.20.1250.20">
    <property type="entry name" value="MFS general substrate transporter like domains"/>
    <property type="match status" value="2"/>
</dbReference>
<feature type="transmembrane region" description="Helical" evidence="6">
    <location>
        <begin position="304"/>
        <end position="322"/>
    </location>
</feature>
<feature type="transmembrane region" description="Helical" evidence="6">
    <location>
        <begin position="196"/>
        <end position="220"/>
    </location>
</feature>
<feature type="transmembrane region" description="Helical" evidence="6">
    <location>
        <begin position="392"/>
        <end position="410"/>
    </location>
</feature>
<keyword evidence="2" id="KW-1003">Cell membrane</keyword>
<feature type="transmembrane region" description="Helical" evidence="6">
    <location>
        <begin position="329"/>
        <end position="349"/>
    </location>
</feature>
<evidence type="ECO:0000256" key="2">
    <source>
        <dbReference type="ARBA" id="ARBA00022475"/>
    </source>
</evidence>
<dbReference type="Pfam" id="PF07690">
    <property type="entry name" value="MFS_1"/>
    <property type="match status" value="1"/>
</dbReference>
<feature type="transmembrane region" description="Helical" evidence="6">
    <location>
        <begin position="50"/>
        <end position="71"/>
    </location>
</feature>
<accession>A0ABW6BIU2</accession>
<evidence type="ECO:0000313" key="7">
    <source>
        <dbReference type="EMBL" id="MFD2968732.1"/>
    </source>
</evidence>
<evidence type="ECO:0000256" key="5">
    <source>
        <dbReference type="ARBA" id="ARBA00023136"/>
    </source>
</evidence>
<comment type="caution">
    <text evidence="7">The sequence shown here is derived from an EMBL/GenBank/DDBJ whole genome shotgun (WGS) entry which is preliminary data.</text>
</comment>
<feature type="transmembrane region" description="Helical" evidence="6">
    <location>
        <begin position="103"/>
        <end position="120"/>
    </location>
</feature>
<feature type="transmembrane region" description="Helical" evidence="6">
    <location>
        <begin position="12"/>
        <end position="30"/>
    </location>
</feature>
<name>A0ABW6BIU2_9SPHI</name>
<protein>
    <submittedName>
        <fullName evidence="7">MFS transporter</fullName>
    </submittedName>
</protein>
<dbReference type="Proteomes" id="UP001597525">
    <property type="component" value="Unassembled WGS sequence"/>
</dbReference>
<feature type="transmembrane region" description="Helical" evidence="6">
    <location>
        <begin position="361"/>
        <end position="380"/>
    </location>
</feature>
<reference evidence="8" key="1">
    <citation type="journal article" date="2019" name="Int. J. Syst. Evol. Microbiol.">
        <title>The Global Catalogue of Microorganisms (GCM) 10K type strain sequencing project: providing services to taxonomists for standard genome sequencing and annotation.</title>
        <authorList>
            <consortium name="The Broad Institute Genomics Platform"/>
            <consortium name="The Broad Institute Genome Sequencing Center for Infectious Disease"/>
            <person name="Wu L."/>
            <person name="Ma J."/>
        </authorList>
    </citation>
    <scope>NUCLEOTIDE SEQUENCE [LARGE SCALE GENOMIC DNA]</scope>
    <source>
        <strain evidence="8">KCTC 22814</strain>
    </source>
</reference>
<dbReference type="InterPro" id="IPR011701">
    <property type="entry name" value="MFS"/>
</dbReference>
<dbReference type="InterPro" id="IPR036259">
    <property type="entry name" value="MFS_trans_sf"/>
</dbReference>
<dbReference type="InterPro" id="IPR050375">
    <property type="entry name" value="MFS_TsgA-like"/>
</dbReference>
<dbReference type="SUPFAM" id="SSF103473">
    <property type="entry name" value="MFS general substrate transporter"/>
    <property type="match status" value="1"/>
</dbReference>
<keyword evidence="5 6" id="KW-0472">Membrane</keyword>
<keyword evidence="8" id="KW-1185">Reference proteome</keyword>
<dbReference type="RefSeq" id="WP_320184999.1">
    <property type="nucleotide sequence ID" value="NZ_CP138332.1"/>
</dbReference>
<feature type="transmembrane region" description="Helical" evidence="6">
    <location>
        <begin position="240"/>
        <end position="264"/>
    </location>
</feature>
<dbReference type="PANTHER" id="PTHR43702:SF3">
    <property type="entry name" value="PROTEIN TSGA"/>
    <property type="match status" value="1"/>
</dbReference>
<keyword evidence="3 6" id="KW-0812">Transmembrane</keyword>
<gene>
    <name evidence="7" type="ORF">ACFS7Y_15130</name>
</gene>
<keyword evidence="4 6" id="KW-1133">Transmembrane helix</keyword>
<evidence type="ECO:0000256" key="1">
    <source>
        <dbReference type="ARBA" id="ARBA00004429"/>
    </source>
</evidence>
<evidence type="ECO:0000313" key="8">
    <source>
        <dbReference type="Proteomes" id="UP001597525"/>
    </source>
</evidence>
<dbReference type="EMBL" id="JBHUPB010000010">
    <property type="protein sequence ID" value="MFD2968732.1"/>
    <property type="molecule type" value="Genomic_DNA"/>
</dbReference>
<feature type="transmembrane region" description="Helical" evidence="6">
    <location>
        <begin position="276"/>
        <end position="298"/>
    </location>
</feature>
<comment type="subcellular location">
    <subcellularLocation>
        <location evidence="1">Cell inner membrane</location>
        <topology evidence="1">Multi-pass membrane protein</topology>
    </subcellularLocation>
</comment>
<feature type="transmembrane region" description="Helical" evidence="6">
    <location>
        <begin position="78"/>
        <end position="97"/>
    </location>
</feature>
<evidence type="ECO:0000256" key="4">
    <source>
        <dbReference type="ARBA" id="ARBA00022989"/>
    </source>
</evidence>
<proteinExistence type="predicted"/>